<gene>
    <name evidence="15 18" type="primary">ilvD</name>
    <name evidence="18" type="ORF">R4Z09_01790</name>
</gene>
<feature type="binding site" evidence="15">
    <location>
        <position position="83"/>
    </location>
    <ligand>
        <name>Mg(2+)</name>
        <dbReference type="ChEBI" id="CHEBI:18420"/>
    </ligand>
</feature>
<dbReference type="SUPFAM" id="SSF52016">
    <property type="entry name" value="LeuD/IlvD-like"/>
    <property type="match status" value="1"/>
</dbReference>
<feature type="domain" description="Dihydroxy-acid/6-phosphogluconate dehydratase N-terminal" evidence="16">
    <location>
        <begin position="36"/>
        <end position="355"/>
    </location>
</feature>
<feature type="domain" description="Dihydroxy-acid/6-phosphogluconate dehydratase C-terminal" evidence="17">
    <location>
        <begin position="365"/>
        <end position="556"/>
    </location>
</feature>
<name>A0ABZ2CT73_9BACI</name>
<evidence type="ECO:0000256" key="15">
    <source>
        <dbReference type="HAMAP-Rule" id="MF_00012"/>
    </source>
</evidence>
<comment type="catalytic activity">
    <reaction evidence="15">
        <text>(2R,3R)-2,3-dihydroxy-3-methylpentanoate = (S)-3-methyl-2-oxopentanoate + H2O</text>
        <dbReference type="Rhea" id="RHEA:27694"/>
        <dbReference type="ChEBI" id="CHEBI:15377"/>
        <dbReference type="ChEBI" id="CHEBI:35146"/>
        <dbReference type="ChEBI" id="CHEBI:49258"/>
        <dbReference type="EC" id="4.2.1.9"/>
    </reaction>
</comment>
<feature type="active site" description="Proton acceptor" evidence="15">
    <location>
        <position position="476"/>
    </location>
</feature>
<evidence type="ECO:0000256" key="4">
    <source>
        <dbReference type="ARBA" id="ARBA00022714"/>
    </source>
</evidence>
<keyword evidence="7 15" id="KW-0408">Iron</keyword>
<organism evidence="18 19">
    <name type="scientific">Niallia oryzisoli</name>
    <dbReference type="NCBI Taxonomy" id="1737571"/>
    <lineage>
        <taxon>Bacteria</taxon>
        <taxon>Bacillati</taxon>
        <taxon>Bacillota</taxon>
        <taxon>Bacilli</taxon>
        <taxon>Bacillales</taxon>
        <taxon>Bacillaceae</taxon>
        <taxon>Niallia</taxon>
    </lineage>
</organism>
<evidence type="ECO:0000256" key="7">
    <source>
        <dbReference type="ARBA" id="ARBA00023004"/>
    </source>
</evidence>
<evidence type="ECO:0000256" key="11">
    <source>
        <dbReference type="ARBA" id="ARBA00029304"/>
    </source>
</evidence>
<evidence type="ECO:0000256" key="10">
    <source>
        <dbReference type="ARBA" id="ARBA00023304"/>
    </source>
</evidence>
<dbReference type="InterPro" id="IPR004404">
    <property type="entry name" value="DihydroxyA_deHydtase"/>
</dbReference>
<evidence type="ECO:0000256" key="3">
    <source>
        <dbReference type="ARBA" id="ARBA00022605"/>
    </source>
</evidence>
<evidence type="ECO:0000256" key="1">
    <source>
        <dbReference type="ARBA" id="ARBA00001946"/>
    </source>
</evidence>
<evidence type="ECO:0000259" key="16">
    <source>
        <dbReference type="Pfam" id="PF00920"/>
    </source>
</evidence>
<evidence type="ECO:0000259" key="17">
    <source>
        <dbReference type="Pfam" id="PF24877"/>
    </source>
</evidence>
<comment type="pathway">
    <text evidence="13 15">Amino-acid biosynthesis; L-isoleucine biosynthesis; L-isoleucine from 2-oxobutanoate: step 3/4.</text>
</comment>
<dbReference type="InterPro" id="IPR000581">
    <property type="entry name" value="ILV_EDD_N"/>
</dbReference>
<dbReference type="EMBL" id="CP137640">
    <property type="protein sequence ID" value="WVX84304.1"/>
    <property type="molecule type" value="Genomic_DNA"/>
</dbReference>
<evidence type="ECO:0000256" key="9">
    <source>
        <dbReference type="ARBA" id="ARBA00023239"/>
    </source>
</evidence>
<keyword evidence="19" id="KW-1185">Reference proteome</keyword>
<accession>A0ABZ2CT73</accession>
<evidence type="ECO:0000313" key="18">
    <source>
        <dbReference type="EMBL" id="WVX84304.1"/>
    </source>
</evidence>
<feature type="binding site" description="via carbamate group" evidence="15">
    <location>
        <position position="126"/>
    </location>
    <ligand>
        <name>Mg(2+)</name>
        <dbReference type="ChEBI" id="CHEBI:18420"/>
    </ligand>
</feature>
<dbReference type="InterPro" id="IPR020558">
    <property type="entry name" value="DiOHA_6PGluconate_deHydtase_CS"/>
</dbReference>
<reference evidence="18 19" key="1">
    <citation type="submission" date="2023-10" db="EMBL/GenBank/DDBJ databases">
        <title>Niallia locisalis sp.nov. isolated from a salt pond sample.</title>
        <authorList>
            <person name="Li X.-J."/>
            <person name="Dong L."/>
        </authorList>
    </citation>
    <scope>NUCLEOTIDE SEQUENCE [LARGE SCALE GENOMIC DNA]</scope>
    <source>
        <strain evidence="18 19">DSM 29761</strain>
    </source>
</reference>
<dbReference type="Gene3D" id="3.50.30.80">
    <property type="entry name" value="IlvD/EDD C-terminal domain-like"/>
    <property type="match status" value="1"/>
</dbReference>
<dbReference type="NCBIfam" id="NF002068">
    <property type="entry name" value="PRK00911.1"/>
    <property type="match status" value="1"/>
</dbReference>
<keyword evidence="3 15" id="KW-0028">Amino-acid biosynthesis</keyword>
<comment type="function">
    <text evidence="15">Functions in the biosynthesis of branched-chain amino acids. Catalyzes the dehydration of (2R,3R)-2,3-dihydroxy-3-methylpentanoate (2,3-dihydroxy-3-methylvalerate) into 2-oxo-3-methylpentanoate (2-oxo-3-methylvalerate) and of (2R)-2,3-dihydroxy-3-methylbutanoate (2,3-dihydroxyisovalerate) into 2-oxo-3-methylbutanoate (2-oxoisovalerate), the penultimate precursor to L-isoleucine and L-valine, respectively.</text>
</comment>
<proteinExistence type="inferred from homology"/>
<evidence type="ECO:0000256" key="6">
    <source>
        <dbReference type="ARBA" id="ARBA00022842"/>
    </source>
</evidence>
<dbReference type="Pfam" id="PF00920">
    <property type="entry name" value="ILVD_EDD_N"/>
    <property type="match status" value="1"/>
</dbReference>
<comment type="caution">
    <text evidence="15">Lacks conserved residue(s) required for the propagation of feature annotation.</text>
</comment>
<evidence type="ECO:0000256" key="14">
    <source>
        <dbReference type="ARBA" id="ARBA00029490"/>
    </source>
</evidence>
<dbReference type="Proteomes" id="UP001357223">
    <property type="component" value="Chromosome"/>
</dbReference>
<feature type="modified residue" description="N6-carboxylysine" evidence="15">
    <location>
        <position position="126"/>
    </location>
</feature>
<comment type="catalytic activity">
    <reaction evidence="11">
        <text>(2R)-2,3-dihydroxy-3-methylbutanoate = 3-methyl-2-oxobutanoate + H2O</text>
        <dbReference type="Rhea" id="RHEA:24809"/>
        <dbReference type="ChEBI" id="CHEBI:11851"/>
        <dbReference type="ChEBI" id="CHEBI:15377"/>
        <dbReference type="ChEBI" id="CHEBI:49072"/>
        <dbReference type="EC" id="4.2.1.9"/>
    </reaction>
    <physiologicalReaction direction="left-to-right" evidence="11">
        <dbReference type="Rhea" id="RHEA:24810"/>
    </physiologicalReaction>
</comment>
<dbReference type="InterPro" id="IPR056740">
    <property type="entry name" value="ILV_EDD_C"/>
</dbReference>
<feature type="binding site" evidence="15">
    <location>
        <position position="450"/>
    </location>
    <ligand>
        <name>Mg(2+)</name>
        <dbReference type="ChEBI" id="CHEBI:18420"/>
    </ligand>
</feature>
<keyword evidence="6 15" id="KW-0460">Magnesium</keyword>
<comment type="cofactor">
    <cofactor evidence="1 15">
        <name>Mg(2+)</name>
        <dbReference type="ChEBI" id="CHEBI:18420"/>
    </cofactor>
</comment>
<keyword evidence="10 15" id="KW-0100">Branched-chain amino acid biosynthesis</keyword>
<keyword evidence="9 15" id="KW-0456">Lyase</keyword>
<dbReference type="PROSITE" id="PS00887">
    <property type="entry name" value="ILVD_EDD_2"/>
    <property type="match status" value="1"/>
</dbReference>
<dbReference type="PANTHER" id="PTHR43661:SF3">
    <property type="entry name" value="D-XYLONATE DEHYDRATASE YAGF-RELATED"/>
    <property type="match status" value="1"/>
</dbReference>
<comment type="cofactor">
    <cofactor evidence="15">
        <name>[2Fe-2S] cluster</name>
        <dbReference type="ChEBI" id="CHEBI:190135"/>
    </cofactor>
    <text evidence="15">Binds 1 [2Fe-2S] cluster per subunit. This cluster acts as a Lewis acid cofactor.</text>
</comment>
<dbReference type="InterPro" id="IPR042096">
    <property type="entry name" value="Dihydro-acid_dehy_C"/>
</dbReference>
<evidence type="ECO:0000313" key="19">
    <source>
        <dbReference type="Proteomes" id="UP001357223"/>
    </source>
</evidence>
<sequence length="561" mass="59252">MILAELRSDMITKGVDRAPHRSLLRAAGVKEEDFGKPFIAVCNSYIDIVPGHVHLQEFGKLVKEAIIEAGGVPFEFNTIGVDDGIAMGHIGMRYSLPSREIIADSVETVVSAHWFDGMVCIPNCDKITPGMMMAALRVNIPTIFVSGGPMAAGTDSAGNALDLTSVFEGVGAYQAGNIDEARLKEIESVACPTCGSCSGMFTANSMNCLAEGLGLALPGNGTILAVAPERREFVKKSAKQLMELIKKDIKPRDIVTLEAIDNAFALDMAMGGSTNTVLHTLALAQEAEIEYSMERINEVAARVPHLAKIAPASSYHIEDVHRAGGVSAIINELLKKPGAINGDCLTVSGKTLRENVAGADILDTDVIRPLDNPHSEKGGLAVLFGNLAPQGSIVKVGAVDPSVGGYHRGPAICFDSQEDALSGIITGKVQEGNVVVIRYEGPKGGPGMPEMLAPTSQIVGRGLGAKVGLITDGRFSGASRGISIGHISPEAAEGGPIAFVEDGDIIELDMNNRKITLEVSDEEMARRKANWKGFEPKVKKGYLARYSKLVTNASSGGVLKI</sequence>
<evidence type="ECO:0000256" key="8">
    <source>
        <dbReference type="ARBA" id="ARBA00023014"/>
    </source>
</evidence>
<dbReference type="NCBIfam" id="TIGR00110">
    <property type="entry name" value="ilvD"/>
    <property type="match status" value="1"/>
</dbReference>
<dbReference type="HAMAP" id="MF_00012">
    <property type="entry name" value="IlvD"/>
    <property type="match status" value="1"/>
</dbReference>
<evidence type="ECO:0000256" key="12">
    <source>
        <dbReference type="ARBA" id="ARBA00029436"/>
    </source>
</evidence>
<evidence type="ECO:0000256" key="5">
    <source>
        <dbReference type="ARBA" id="ARBA00022723"/>
    </source>
</evidence>
<comment type="similarity">
    <text evidence="2 15">Belongs to the IlvD/Edd family.</text>
</comment>
<comment type="pathway">
    <text evidence="12 15">Amino-acid biosynthesis; L-valine biosynthesis; L-valine from pyruvate: step 3/4.</text>
</comment>
<dbReference type="Pfam" id="PF24877">
    <property type="entry name" value="ILV_EDD_C"/>
    <property type="match status" value="1"/>
</dbReference>
<dbReference type="EC" id="4.2.1.9" evidence="14 15"/>
<evidence type="ECO:0000256" key="13">
    <source>
        <dbReference type="ARBA" id="ARBA00029437"/>
    </source>
</evidence>
<keyword evidence="4 15" id="KW-0001">2Fe-2S</keyword>
<feature type="binding site" evidence="15">
    <location>
        <position position="125"/>
    </location>
    <ligand>
        <name>Mg(2+)</name>
        <dbReference type="ChEBI" id="CHEBI:18420"/>
    </ligand>
</feature>
<dbReference type="InterPro" id="IPR037237">
    <property type="entry name" value="IlvD/EDD_N"/>
</dbReference>
<keyword evidence="8 15" id="KW-0411">Iron-sulfur</keyword>
<comment type="subunit">
    <text evidence="15">Homodimer.</text>
</comment>
<dbReference type="SUPFAM" id="SSF143975">
    <property type="entry name" value="IlvD/EDD N-terminal domain-like"/>
    <property type="match status" value="1"/>
</dbReference>
<dbReference type="PANTHER" id="PTHR43661">
    <property type="entry name" value="D-XYLONATE DEHYDRATASE"/>
    <property type="match status" value="1"/>
</dbReference>
<dbReference type="PROSITE" id="PS00886">
    <property type="entry name" value="ILVD_EDD_1"/>
    <property type="match status" value="1"/>
</dbReference>
<protein>
    <recommendedName>
        <fullName evidence="14 15">Dihydroxy-acid dehydratase</fullName>
        <shortName evidence="15">DAD</shortName>
        <ecNumber evidence="14 15">4.2.1.9</ecNumber>
    </recommendedName>
</protein>
<evidence type="ECO:0000256" key="2">
    <source>
        <dbReference type="ARBA" id="ARBA00006486"/>
    </source>
</evidence>
<dbReference type="GO" id="GO:0004160">
    <property type="term" value="F:dihydroxy-acid dehydratase activity"/>
    <property type="evidence" value="ECO:0007669"/>
    <property type="project" value="UniProtKB-EC"/>
</dbReference>
<keyword evidence="5 15" id="KW-0479">Metal-binding</keyword>